<feature type="compositionally biased region" description="Basic and acidic residues" evidence="1">
    <location>
        <begin position="200"/>
        <end position="223"/>
    </location>
</feature>
<evidence type="ECO:0000313" key="3">
    <source>
        <dbReference type="Proteomes" id="UP000240042"/>
    </source>
</evidence>
<sequence>MKKFILLGLIFSVSLSFGKEKTKQDPLTKPYNPFSLIMPAKELLVQMPVDRVLDMGASAYGHGFYGRALYFYTNVIELFSKEHAAVAWAHYEAAYIYNRRFQREKALEHLDAILAMPQAPATVQALAQTLAIRIRNPKAYRVYLKQEDSVFLADKKAKYVLDKQIAKEEAAADKARRALQKERKRREKAERKALQAAQKVEQKARQRQAKEDEKLDKLSKESF</sequence>
<name>A0A1I1E819_BREAD</name>
<dbReference type="Proteomes" id="UP000240042">
    <property type="component" value="Unassembled WGS sequence"/>
</dbReference>
<feature type="region of interest" description="Disordered" evidence="1">
    <location>
        <begin position="173"/>
        <end position="223"/>
    </location>
</feature>
<evidence type="ECO:0000256" key="1">
    <source>
        <dbReference type="SAM" id="MobiDB-lite"/>
    </source>
</evidence>
<accession>A0A1I1E819</accession>
<dbReference type="AlphaFoldDB" id="A0A1I1E819"/>
<organism evidence="2 3">
    <name type="scientific">Brevinema andersonii</name>
    <dbReference type="NCBI Taxonomy" id="34097"/>
    <lineage>
        <taxon>Bacteria</taxon>
        <taxon>Pseudomonadati</taxon>
        <taxon>Spirochaetota</taxon>
        <taxon>Spirochaetia</taxon>
        <taxon>Brevinematales</taxon>
        <taxon>Brevinemataceae</taxon>
        <taxon>Brevinema</taxon>
    </lineage>
</organism>
<protein>
    <recommendedName>
        <fullName evidence="4">Tetratricopeptide repeat-containing protein</fullName>
    </recommendedName>
</protein>
<evidence type="ECO:0000313" key="2">
    <source>
        <dbReference type="EMBL" id="SFB81120.1"/>
    </source>
</evidence>
<feature type="compositionally biased region" description="Basic and acidic residues" evidence="1">
    <location>
        <begin position="173"/>
        <end position="193"/>
    </location>
</feature>
<dbReference type="SUPFAM" id="SSF48452">
    <property type="entry name" value="TPR-like"/>
    <property type="match status" value="1"/>
</dbReference>
<dbReference type="InterPro" id="IPR011990">
    <property type="entry name" value="TPR-like_helical_dom_sf"/>
</dbReference>
<reference evidence="3" key="1">
    <citation type="submission" date="2016-10" db="EMBL/GenBank/DDBJ databases">
        <authorList>
            <person name="Varghese N."/>
            <person name="Submissions S."/>
        </authorList>
    </citation>
    <scope>NUCLEOTIDE SEQUENCE [LARGE SCALE GENOMIC DNA]</scope>
    <source>
        <strain evidence="3">ATCC 43811</strain>
    </source>
</reference>
<dbReference type="STRING" id="34097.SAMN02745150_00896"/>
<evidence type="ECO:0008006" key="4">
    <source>
        <dbReference type="Google" id="ProtNLM"/>
    </source>
</evidence>
<gene>
    <name evidence="2" type="ORF">SAMN02745150_00896</name>
</gene>
<keyword evidence="3" id="KW-1185">Reference proteome</keyword>
<proteinExistence type="predicted"/>
<dbReference type="RefSeq" id="WP_092319058.1">
    <property type="nucleotide sequence ID" value="NZ_FOKY01000006.1"/>
</dbReference>
<dbReference type="EMBL" id="FOKY01000006">
    <property type="protein sequence ID" value="SFB81120.1"/>
    <property type="molecule type" value="Genomic_DNA"/>
</dbReference>